<dbReference type="AlphaFoldDB" id="A0A517KXA4"/>
<feature type="region of interest" description="Disordered" evidence="1">
    <location>
        <begin position="296"/>
        <end position="321"/>
    </location>
</feature>
<proteinExistence type="predicted"/>
<feature type="signal peptide" evidence="2">
    <location>
        <begin position="1"/>
        <end position="21"/>
    </location>
</feature>
<organism evidence="3 4">
    <name type="scientific">Venturia effusa</name>
    <dbReference type="NCBI Taxonomy" id="50376"/>
    <lineage>
        <taxon>Eukaryota</taxon>
        <taxon>Fungi</taxon>
        <taxon>Dikarya</taxon>
        <taxon>Ascomycota</taxon>
        <taxon>Pezizomycotina</taxon>
        <taxon>Dothideomycetes</taxon>
        <taxon>Pleosporomycetidae</taxon>
        <taxon>Venturiales</taxon>
        <taxon>Venturiaceae</taxon>
        <taxon>Venturia</taxon>
    </lineage>
</organism>
<name>A0A517KXA4_9PEZI</name>
<keyword evidence="2" id="KW-0732">Signal</keyword>
<evidence type="ECO:0000313" key="3">
    <source>
        <dbReference type="EMBL" id="QDS68018.1"/>
    </source>
</evidence>
<protein>
    <recommendedName>
        <fullName evidence="5">Ecp2 effector protein domain-containing protein</fullName>
    </recommendedName>
</protein>
<feature type="region of interest" description="Disordered" evidence="1">
    <location>
        <begin position="80"/>
        <end position="106"/>
    </location>
</feature>
<dbReference type="EMBL" id="CP042185">
    <property type="protein sequence ID" value="QDS68018.1"/>
    <property type="molecule type" value="Genomic_DNA"/>
</dbReference>
<accession>A0A517KXA4</accession>
<evidence type="ECO:0000313" key="4">
    <source>
        <dbReference type="Proteomes" id="UP000316270"/>
    </source>
</evidence>
<dbReference type="Proteomes" id="UP000316270">
    <property type="component" value="Chromosome 1"/>
</dbReference>
<keyword evidence="4" id="KW-1185">Reference proteome</keyword>
<reference evidence="3 4" key="1">
    <citation type="submission" date="2019-07" db="EMBL/GenBank/DDBJ databases">
        <title>Finished genome of Venturia effusa.</title>
        <authorList>
            <person name="Young C.A."/>
            <person name="Cox M.P."/>
            <person name="Ganley A.R.D."/>
            <person name="David W.J."/>
        </authorList>
    </citation>
    <scope>NUCLEOTIDE SEQUENCE [LARGE SCALE GENOMIC DNA]</scope>
    <source>
        <strain evidence="4">albino</strain>
    </source>
</reference>
<feature type="chain" id="PRO_5022005505" description="Ecp2 effector protein domain-containing protein" evidence="2">
    <location>
        <begin position="22"/>
        <end position="365"/>
    </location>
</feature>
<feature type="compositionally biased region" description="Basic and acidic residues" evidence="1">
    <location>
        <begin position="81"/>
        <end position="91"/>
    </location>
</feature>
<evidence type="ECO:0000256" key="2">
    <source>
        <dbReference type="SAM" id="SignalP"/>
    </source>
</evidence>
<gene>
    <name evidence="3" type="ORF">FKW77_009457</name>
</gene>
<feature type="compositionally biased region" description="Basic and acidic residues" evidence="1">
    <location>
        <begin position="296"/>
        <end position="317"/>
    </location>
</feature>
<evidence type="ECO:0000256" key="1">
    <source>
        <dbReference type="SAM" id="MobiDB-lite"/>
    </source>
</evidence>
<sequence length="365" mass="39568">MKVTTLLLAATALMASAVTTAALIPPPTTHPNDTTSNISKHDFHKRDSEAKTFWPWILAAFGLNKLSKSMGWEWKTTTLRPGDKIVPDPHPRPASHVTAAPQPPSPTANVVGIDAIQNAVGSTCQTALARHALGTPSWCHAAAAGTDLNLTMEGNVKGPFDTTMEGGKVYDVVHASGSTVDYGVRFHGVHVDVGYEVMKRCVEEVWKGARGDEGASADSAAVCAGFLREGRGAFAVRFFDGAGDGSGGVVEWERGGKEKVVVFGEGDVDVGMVGERVRVEVEEKLRLEEEGRKRVEEEERKKAEAERKKEEEKKEVDGESCEELAAKWKKTLLEWLAYGQCLSGRRGRAGDDYRNRLLRGLRGGN</sequence>
<evidence type="ECO:0008006" key="5">
    <source>
        <dbReference type="Google" id="ProtNLM"/>
    </source>
</evidence>